<dbReference type="Pfam" id="PF26347">
    <property type="entry name" value="YtrI_sporulation"/>
    <property type="match status" value="1"/>
</dbReference>
<evidence type="ECO:0000259" key="2">
    <source>
        <dbReference type="Pfam" id="PF26347"/>
    </source>
</evidence>
<evidence type="ECO:0000256" key="1">
    <source>
        <dbReference type="SAM" id="Coils"/>
    </source>
</evidence>
<name>A0A0S6U9B8_NEOTH</name>
<dbReference type="AlphaFoldDB" id="A0A0S6U9B8"/>
<keyword evidence="1" id="KW-0175">Coiled coil</keyword>
<dbReference type="EMBL" id="DF238840">
    <property type="protein sequence ID" value="GAF25039.1"/>
    <property type="molecule type" value="Genomic_DNA"/>
</dbReference>
<accession>A0A0S6U9B8</accession>
<dbReference type="Proteomes" id="UP000063718">
    <property type="component" value="Unassembled WGS sequence"/>
</dbReference>
<feature type="domain" description="Sporulation membrane protein YtrI C-terminal" evidence="2">
    <location>
        <begin position="82"/>
        <end position="148"/>
    </location>
</feature>
<proteinExistence type="predicted"/>
<feature type="coiled-coil region" evidence="1">
    <location>
        <begin position="23"/>
        <end position="61"/>
    </location>
</feature>
<dbReference type="InterPro" id="IPR058620">
    <property type="entry name" value="YtrI_C"/>
</dbReference>
<reference evidence="3" key="1">
    <citation type="journal article" date="2014" name="Gene">
        <title>Genome-guided analysis of transformation efficiency and carbon dioxide assimilation by Moorella thermoacetica Y72.</title>
        <authorList>
            <person name="Tsukahara K."/>
            <person name="Kita A."/>
            <person name="Nakashimada Y."/>
            <person name="Hoshino T."/>
            <person name="Murakami K."/>
        </authorList>
    </citation>
    <scope>NUCLEOTIDE SEQUENCE [LARGE SCALE GENOMIC DNA]</scope>
    <source>
        <strain evidence="3">Y72</strain>
    </source>
</reference>
<sequence length="172" mass="18756">MMRCLAIFIMGFLLGASLTNLFLARQQEQLHLARAELEQRLEAAGEELAQLKESLSQRRHQVIVAIEPVITFEGDRPTAVESRAATQAITREVQNILSPLKGQDVQRLNPALIPAMIDGRTIKVNGRQFKLKVTLLLISDKVIVHLQAQGLSSSSSSSATSLMAGCPAMVAI</sequence>
<evidence type="ECO:0000313" key="3">
    <source>
        <dbReference type="EMBL" id="GAF25039.1"/>
    </source>
</evidence>
<organism evidence="3">
    <name type="scientific">Moorella thermoacetica Y72</name>
    <dbReference type="NCBI Taxonomy" id="1325331"/>
    <lineage>
        <taxon>Bacteria</taxon>
        <taxon>Bacillati</taxon>
        <taxon>Bacillota</taxon>
        <taxon>Clostridia</taxon>
        <taxon>Neomoorellales</taxon>
        <taxon>Neomoorellaceae</taxon>
        <taxon>Neomoorella</taxon>
    </lineage>
</organism>
<protein>
    <submittedName>
        <fullName evidence="3">Predicted ATPases of PP-loop superfamily</fullName>
    </submittedName>
</protein>
<gene>
    <name evidence="3" type="ORF">MTY_0368</name>
</gene>